<evidence type="ECO:0000256" key="3">
    <source>
        <dbReference type="SAM" id="SignalP"/>
    </source>
</evidence>
<dbReference type="AlphaFoldDB" id="A0A7W7NZJ7"/>
<dbReference type="Gene3D" id="3.40.190.10">
    <property type="entry name" value="Periplasmic binding protein-like II"/>
    <property type="match status" value="2"/>
</dbReference>
<gene>
    <name evidence="5" type="ORF">HNP46_001425</name>
</gene>
<dbReference type="Pfam" id="PF00497">
    <property type="entry name" value="SBP_bac_3"/>
    <property type="match status" value="1"/>
</dbReference>
<keyword evidence="2 3" id="KW-0732">Signal</keyword>
<evidence type="ECO:0000259" key="4">
    <source>
        <dbReference type="SMART" id="SM00062"/>
    </source>
</evidence>
<dbReference type="Proteomes" id="UP000566995">
    <property type="component" value="Unassembled WGS sequence"/>
</dbReference>
<reference evidence="5 6" key="1">
    <citation type="submission" date="2020-08" db="EMBL/GenBank/DDBJ databases">
        <title>Functional genomics of gut bacteria from endangered species of beetles.</title>
        <authorList>
            <person name="Carlos-Shanley C."/>
        </authorList>
    </citation>
    <scope>NUCLEOTIDE SEQUENCE [LARGE SCALE GENOMIC DNA]</scope>
    <source>
        <strain evidence="5 6">S00179</strain>
    </source>
</reference>
<evidence type="ECO:0000313" key="6">
    <source>
        <dbReference type="Proteomes" id="UP000566995"/>
    </source>
</evidence>
<feature type="signal peptide" evidence="3">
    <location>
        <begin position="1"/>
        <end position="25"/>
    </location>
</feature>
<feature type="chain" id="PRO_5031489045" evidence="3">
    <location>
        <begin position="26"/>
        <end position="278"/>
    </location>
</feature>
<evidence type="ECO:0000256" key="1">
    <source>
        <dbReference type="ARBA" id="ARBA00010333"/>
    </source>
</evidence>
<evidence type="ECO:0000256" key="2">
    <source>
        <dbReference type="ARBA" id="ARBA00022729"/>
    </source>
</evidence>
<sequence length="278" mass="31029">MALYRRLFSLLVLAPAAWLCAEAMAEDRLGCDTPIRLAFYRNPLVFQDGHGIDPDVVAELARRTGCQFQLSVMPRTDIWKALQDGDLDMATSGISSPERRTIAFFIPYLYLRNKLILPRQLGEDMNTLEDFHDMPGARIGVIAGYRHGAYIDSMLRMLRVEGRVREYPDDAARFSALLNGEIEGVIGHEMNLRLAVVDPQQRSLFRVIDVTPGPAVGLGLVLGRKRFTPAQGAQWQGVIDALWVDGGLQRIMNHNAPAPLAAEFLDSGYRFGSTDRGW</sequence>
<dbReference type="SUPFAM" id="SSF53850">
    <property type="entry name" value="Periplasmic binding protein-like II"/>
    <property type="match status" value="1"/>
</dbReference>
<dbReference type="RefSeq" id="WP_184587168.1">
    <property type="nucleotide sequence ID" value="NZ_JACHLI010000004.1"/>
</dbReference>
<organism evidence="5 6">
    <name type="scientific">Pseudomonas nitroreducens</name>
    <dbReference type="NCBI Taxonomy" id="46680"/>
    <lineage>
        <taxon>Bacteria</taxon>
        <taxon>Pseudomonadati</taxon>
        <taxon>Pseudomonadota</taxon>
        <taxon>Gammaproteobacteria</taxon>
        <taxon>Pseudomonadales</taxon>
        <taxon>Pseudomonadaceae</taxon>
        <taxon>Pseudomonas</taxon>
    </lineage>
</organism>
<dbReference type="EMBL" id="JACHLI010000004">
    <property type="protein sequence ID" value="MBB4862581.1"/>
    <property type="molecule type" value="Genomic_DNA"/>
</dbReference>
<comment type="similarity">
    <text evidence="1">Belongs to the bacterial solute-binding protein 3 family.</text>
</comment>
<dbReference type="PANTHER" id="PTHR35936">
    <property type="entry name" value="MEMBRANE-BOUND LYTIC MUREIN TRANSGLYCOSYLASE F"/>
    <property type="match status" value="1"/>
</dbReference>
<name>A0A7W7NZJ7_PSENT</name>
<evidence type="ECO:0000313" key="5">
    <source>
        <dbReference type="EMBL" id="MBB4862581.1"/>
    </source>
</evidence>
<dbReference type="PANTHER" id="PTHR35936:SF19">
    <property type="entry name" value="AMINO-ACID-BINDING PROTEIN YXEM-RELATED"/>
    <property type="match status" value="1"/>
</dbReference>
<feature type="domain" description="Solute-binding protein family 3/N-terminal" evidence="4">
    <location>
        <begin position="34"/>
        <end position="259"/>
    </location>
</feature>
<dbReference type="SMART" id="SM00062">
    <property type="entry name" value="PBPb"/>
    <property type="match status" value="1"/>
</dbReference>
<comment type="caution">
    <text evidence="5">The sequence shown here is derived from an EMBL/GenBank/DDBJ whole genome shotgun (WGS) entry which is preliminary data.</text>
</comment>
<accession>A0A7W7NZJ7</accession>
<dbReference type="InterPro" id="IPR001638">
    <property type="entry name" value="Solute-binding_3/MltF_N"/>
</dbReference>
<proteinExistence type="inferred from homology"/>
<protein>
    <submittedName>
        <fullName evidence="5">Polar amino acid transport system substrate-binding protein</fullName>
    </submittedName>
</protein>